<dbReference type="AlphaFoldDB" id="A0A444JVI3"/>
<dbReference type="Proteomes" id="UP000287563">
    <property type="component" value="Unassembled WGS sequence"/>
</dbReference>
<organism evidence="1 2">
    <name type="scientific">Photobacterium chitinilyticum</name>
    <dbReference type="NCBI Taxonomy" id="2485123"/>
    <lineage>
        <taxon>Bacteria</taxon>
        <taxon>Pseudomonadati</taxon>
        <taxon>Pseudomonadota</taxon>
        <taxon>Gammaproteobacteria</taxon>
        <taxon>Vibrionales</taxon>
        <taxon>Vibrionaceae</taxon>
        <taxon>Photobacterium</taxon>
    </lineage>
</organism>
<name>A0A444JVI3_9GAMM</name>
<accession>A0A444JVI3</accession>
<comment type="caution">
    <text evidence="1">The sequence shown here is derived from an EMBL/GenBank/DDBJ whole genome shotgun (WGS) entry which is preliminary data.</text>
</comment>
<gene>
    <name evidence="1" type="ORF">EDI28_03215</name>
</gene>
<dbReference type="OrthoDB" id="7356208at2"/>
<proteinExistence type="predicted"/>
<dbReference type="EMBL" id="RJLM01000001">
    <property type="protein sequence ID" value="RWX57063.1"/>
    <property type="molecule type" value="Genomic_DNA"/>
</dbReference>
<dbReference type="RefSeq" id="WP_128782377.1">
    <property type="nucleotide sequence ID" value="NZ_JAKJSG010000018.1"/>
</dbReference>
<evidence type="ECO:0000313" key="1">
    <source>
        <dbReference type="EMBL" id="RWX57063.1"/>
    </source>
</evidence>
<keyword evidence="2" id="KW-1185">Reference proteome</keyword>
<sequence length="98" mass="10457">MSQYNKPPEPEYSAANTAQQSIAQSTALALSDATDNLRNINTLSTTAIGVALNQLLETGDPKYYNVIEQAQKLVANGADNFGIVGEKIATVLQDESNN</sequence>
<protein>
    <submittedName>
        <fullName evidence="1">Uncharacterized protein</fullName>
    </submittedName>
</protein>
<reference evidence="1 2" key="1">
    <citation type="submission" date="2018-11" db="EMBL/GenBank/DDBJ databases">
        <title>Photobacterium sp. BEI247 sp. nov., a marine bacterium isolated from Yongle Blue Hole in the South China Sea.</title>
        <authorList>
            <person name="Wang X."/>
        </authorList>
    </citation>
    <scope>NUCLEOTIDE SEQUENCE [LARGE SCALE GENOMIC DNA]</scope>
    <source>
        <strain evidence="2">BEI247</strain>
    </source>
</reference>
<evidence type="ECO:0000313" key="2">
    <source>
        <dbReference type="Proteomes" id="UP000287563"/>
    </source>
</evidence>